<organism evidence="9 10">
    <name type="scientific">Bacillus solimangrovi</name>
    <dbReference type="NCBI Taxonomy" id="1305675"/>
    <lineage>
        <taxon>Bacteria</taxon>
        <taxon>Bacillati</taxon>
        <taxon>Bacillota</taxon>
        <taxon>Bacilli</taxon>
        <taxon>Bacillales</taxon>
        <taxon>Bacillaceae</taxon>
        <taxon>Bacillus</taxon>
    </lineage>
</organism>
<dbReference type="Gene3D" id="3.10.450.490">
    <property type="match status" value="1"/>
</dbReference>
<keyword evidence="6" id="KW-0732">Signal</keyword>
<evidence type="ECO:0000256" key="2">
    <source>
        <dbReference type="ARBA" id="ARBA00022723"/>
    </source>
</evidence>
<keyword evidence="3" id="KW-0378">Hydrolase</keyword>
<dbReference type="GO" id="GO:0008237">
    <property type="term" value="F:metallopeptidase activity"/>
    <property type="evidence" value="ECO:0007669"/>
    <property type="project" value="UniProtKB-KW"/>
</dbReference>
<reference evidence="9 10" key="1">
    <citation type="submission" date="2016-08" db="EMBL/GenBank/DDBJ databases">
        <title>Genome of Bacillus solimangrovi GH2-4.</title>
        <authorList>
            <person name="Lim S."/>
            <person name="Kim B.-C."/>
        </authorList>
    </citation>
    <scope>NUCLEOTIDE SEQUENCE [LARGE SCALE GENOMIC DNA]</scope>
    <source>
        <strain evidence="9 10">GH2-4</strain>
    </source>
</reference>
<protein>
    <recommendedName>
        <fullName evidence="11">PepSY domain-containing protein</fullName>
    </recommendedName>
</protein>
<dbReference type="GO" id="GO:0046872">
    <property type="term" value="F:metal ion binding"/>
    <property type="evidence" value="ECO:0007669"/>
    <property type="project" value="UniProtKB-KW"/>
</dbReference>
<dbReference type="Pfam" id="PF03413">
    <property type="entry name" value="PepSY"/>
    <property type="match status" value="1"/>
</dbReference>
<evidence type="ECO:0000313" key="9">
    <source>
        <dbReference type="EMBL" id="OEH93547.1"/>
    </source>
</evidence>
<evidence type="ECO:0000259" key="7">
    <source>
        <dbReference type="Pfam" id="PF03413"/>
    </source>
</evidence>
<dbReference type="InterPro" id="IPR025711">
    <property type="entry name" value="PepSY"/>
</dbReference>
<keyword evidence="5" id="KW-0482">Metalloprotease</keyword>
<dbReference type="GO" id="GO:0006508">
    <property type="term" value="P:proteolysis"/>
    <property type="evidence" value="ECO:0007669"/>
    <property type="project" value="UniProtKB-KW"/>
</dbReference>
<accession>A0A1E5LHK2</accession>
<dbReference type="Pfam" id="PF07504">
    <property type="entry name" value="FTP"/>
    <property type="match status" value="1"/>
</dbReference>
<keyword evidence="1" id="KW-0645">Protease</keyword>
<evidence type="ECO:0000256" key="6">
    <source>
        <dbReference type="SAM" id="SignalP"/>
    </source>
</evidence>
<evidence type="ECO:0000313" key="10">
    <source>
        <dbReference type="Proteomes" id="UP000095209"/>
    </source>
</evidence>
<dbReference type="InterPro" id="IPR011096">
    <property type="entry name" value="FTP_domain"/>
</dbReference>
<sequence length="238" mass="27110">MKRNWNKTLGVVVLSTALFTSQTAFVGAEENTDWKINSEVSSVCEVKSIGSTFIRGDIVDQLVKDENDILEFFEVNKDYFHLTADKLELKSADIDDLGMTHYTFQPKIENIPIDQSRVIVHVSKEGKIVAINGEFHPNAPTKLEQTIEISSSDAREAAWDHIGINREEADVILQISENETFESLSESSELVVYHENGTYTLTYRVELQFIEPDPANWEIWINVENGDIVKARNKLRYL</sequence>
<comment type="caution">
    <text evidence="9">The sequence shown here is derived from an EMBL/GenBank/DDBJ whole genome shotgun (WGS) entry which is preliminary data.</text>
</comment>
<feature type="signal peptide" evidence="6">
    <location>
        <begin position="1"/>
        <end position="26"/>
    </location>
</feature>
<feature type="chain" id="PRO_5038785568" description="PepSY domain-containing protein" evidence="6">
    <location>
        <begin position="27"/>
        <end position="238"/>
    </location>
</feature>
<evidence type="ECO:0000256" key="5">
    <source>
        <dbReference type="ARBA" id="ARBA00023049"/>
    </source>
</evidence>
<evidence type="ECO:0000256" key="4">
    <source>
        <dbReference type="ARBA" id="ARBA00022833"/>
    </source>
</evidence>
<dbReference type="Proteomes" id="UP000095209">
    <property type="component" value="Unassembled WGS sequence"/>
</dbReference>
<gene>
    <name evidence="9" type="ORF">BFG57_00730</name>
</gene>
<keyword evidence="2" id="KW-0479">Metal-binding</keyword>
<evidence type="ECO:0008006" key="11">
    <source>
        <dbReference type="Google" id="ProtNLM"/>
    </source>
</evidence>
<evidence type="ECO:0000256" key="1">
    <source>
        <dbReference type="ARBA" id="ARBA00022670"/>
    </source>
</evidence>
<keyword evidence="4" id="KW-0862">Zinc</keyword>
<name>A0A1E5LHK2_9BACI</name>
<dbReference type="OrthoDB" id="291295at2"/>
<dbReference type="STRING" id="1305675.BFG57_00730"/>
<dbReference type="InterPro" id="IPR050728">
    <property type="entry name" value="Zinc_Metalloprotease_M4"/>
</dbReference>
<dbReference type="RefSeq" id="WP_069716450.1">
    <property type="nucleotide sequence ID" value="NZ_MJEH01000011.1"/>
</dbReference>
<evidence type="ECO:0000256" key="3">
    <source>
        <dbReference type="ARBA" id="ARBA00022801"/>
    </source>
</evidence>
<feature type="domain" description="PepSY" evidence="7">
    <location>
        <begin position="149"/>
        <end position="231"/>
    </location>
</feature>
<dbReference type="EMBL" id="MJEH01000011">
    <property type="protein sequence ID" value="OEH93547.1"/>
    <property type="molecule type" value="Genomic_DNA"/>
</dbReference>
<dbReference type="PANTHER" id="PTHR33794:SF1">
    <property type="entry name" value="BACILLOLYSIN"/>
    <property type="match status" value="1"/>
</dbReference>
<dbReference type="PANTHER" id="PTHR33794">
    <property type="entry name" value="BACILLOLYSIN"/>
    <property type="match status" value="1"/>
</dbReference>
<evidence type="ECO:0000259" key="8">
    <source>
        <dbReference type="Pfam" id="PF07504"/>
    </source>
</evidence>
<proteinExistence type="predicted"/>
<dbReference type="AlphaFoldDB" id="A0A1E5LHK2"/>
<feature type="domain" description="FTP" evidence="8">
    <location>
        <begin position="86"/>
        <end position="135"/>
    </location>
</feature>
<keyword evidence="10" id="KW-1185">Reference proteome</keyword>